<comment type="caution">
    <text evidence="1">The sequence shown here is derived from an EMBL/GenBank/DDBJ whole genome shotgun (WGS) entry which is preliminary data.</text>
</comment>
<dbReference type="EMBL" id="JAQKEI010000011">
    <property type="protein sequence ID" value="MDB0851883.1"/>
    <property type="molecule type" value="Genomic_DNA"/>
</dbReference>
<dbReference type="Proteomes" id="UP001199363">
    <property type="component" value="Unassembled WGS sequence"/>
</dbReference>
<organism evidence="1 3">
    <name type="scientific">Phocaeicola vulgatus</name>
    <name type="common">Bacteroides vulgatus</name>
    <dbReference type="NCBI Taxonomy" id="821"/>
    <lineage>
        <taxon>Bacteria</taxon>
        <taxon>Pseudomonadati</taxon>
        <taxon>Bacteroidota</taxon>
        <taxon>Bacteroidia</taxon>
        <taxon>Bacteroidales</taxon>
        <taxon>Bacteroidaceae</taxon>
        <taxon>Phocaeicola</taxon>
    </lineage>
</organism>
<sequence length="450" mass="52777">MKRKELVDLSFELNNFLLSEHLIQSEKPNTALFCIGKACIIYIRRFIYTIFLNVLKHGKLFRGKSYYKKQYDLKNIFFAPTLNNQRALEDIIQKTNCYFLIDDIKDNNKYPIIQVYLISLKTFIFIIRKYLSLENGKKKNIIGNELINYILTCGFYYVDFYICQNVKIRSLIVSNDHTNFNRAFVKAANEKRIITTYIQHASVADYYPELKFTYSFLDGLDSLYKYASCHKTLDNTTVILLGAARYDSLAQKRQVDKKMKYAIGIGINILDDEKIIEDISHRLSTAFPEYKVIIRAHPNWRKSIHIYNSNISFTSAYDESIDVFLNKIDVLIANDSCIHLDAIKFQVPTLMYTFSKLGFSDQYSFVNSKLVKYIRSYEDLEKIIVDKSFYIPADDIIRLFDNSYKREYEGNVSLLIANIINEDFDKTFYSQLKLKQITDGRISYFQTSEC</sequence>
<dbReference type="AlphaFoldDB" id="A0AAP2S9V1"/>
<gene>
    <name evidence="1" type="ORF">LI282_00295</name>
    <name evidence="2" type="ORF">PL594_10220</name>
</gene>
<dbReference type="Proteomes" id="UP001210999">
    <property type="component" value="Unassembled WGS sequence"/>
</dbReference>
<name>A0AAP2S9V1_PHOVU</name>
<evidence type="ECO:0000313" key="3">
    <source>
        <dbReference type="Proteomes" id="UP001199363"/>
    </source>
</evidence>
<evidence type="ECO:0000313" key="1">
    <source>
        <dbReference type="EMBL" id="MCB7279483.1"/>
    </source>
</evidence>
<proteinExistence type="predicted"/>
<protein>
    <submittedName>
        <fullName evidence="1">Uncharacterized protein</fullName>
    </submittedName>
</protein>
<reference evidence="1" key="1">
    <citation type="submission" date="2021-10" db="EMBL/GenBank/DDBJ databases">
        <title>Collection of gut derived symbiotic bacterial strains cultured from healthy donors.</title>
        <authorList>
            <person name="Lin H."/>
            <person name="Littmann E."/>
            <person name="Kohout C."/>
            <person name="Pamer E.G."/>
        </authorList>
    </citation>
    <scope>NUCLEOTIDE SEQUENCE</scope>
    <source>
        <strain evidence="1">DFI.1.167</strain>
    </source>
</reference>
<dbReference type="RefSeq" id="WP_138286775.1">
    <property type="nucleotide sequence ID" value="NZ_JADPDR010000008.1"/>
</dbReference>
<accession>A0AAP2S9V1</accession>
<reference evidence="2" key="2">
    <citation type="submission" date="2023-01" db="EMBL/GenBank/DDBJ databases">
        <title>Human gut microbiome strain richness.</title>
        <authorList>
            <person name="Chen-Liaw A."/>
        </authorList>
    </citation>
    <scope>NUCLEOTIDE SEQUENCE</scope>
    <source>
        <strain evidence="2">H9_m1001271B151109d0_201107</strain>
    </source>
</reference>
<dbReference type="EMBL" id="JAJCQG010000001">
    <property type="protein sequence ID" value="MCB7279483.1"/>
    <property type="molecule type" value="Genomic_DNA"/>
</dbReference>
<evidence type="ECO:0000313" key="2">
    <source>
        <dbReference type="EMBL" id="MDB0851883.1"/>
    </source>
</evidence>